<evidence type="ECO:0000259" key="3">
    <source>
        <dbReference type="Pfam" id="PF20155"/>
    </source>
</evidence>
<dbReference type="RefSeq" id="WP_101054391.1">
    <property type="nucleotide sequence ID" value="NZ_BMXX01000017.1"/>
</dbReference>
<dbReference type="InterPro" id="IPR013491">
    <property type="entry name" value="Tape_meas_N"/>
</dbReference>
<feature type="domain" description="Tape measure protein N-terminal" evidence="3">
    <location>
        <begin position="320"/>
        <end position="503"/>
    </location>
</feature>
<sequence length="1136" mass="122926">MSFKDQVINLIIQGRDLFSSEAKNSEKTLAELAEQSEKLNQRLEELQDQKQAVDTIEDLTAAVSKGTRSYSEAAAALAKLQQEQRDAAGSAKKLQQEQAQAATQTAKLEQDYQQLSDELQQYNSQIDATRARLEQLTAEQQSGAVASGKHATAIAAAKADLQALEQAQSSTRTAADQLNTELEQQRQVLDRLNTESDEAALASADYAAKVKLARGELNTLGSSLNKNQRTLNQQKAVLDKAGISMDKLAEASEDLKQQQAAAENALEGVNKNLARQNRLLDESSKGAEDFGGSIKQATASLLAMASAYIGVDRLWASLTGILSAGDKAKAFTAQMTAMMGSLSAGEQATAWIKEFANNTGSKLDTIKQAFASLKAFGIDPMNGSLQAMVDYNAKLGGSQEKLEGIILAVGQAWAKQKLQGEEILQLVERGVPVWELLEKVTGKNTVQLSKLSEQGKLGRETIQALFEEMGKGANGQAAKSLERLSGQVNVLSNNWELFQQKIADSGLYEVGLQFLDDLNNKFDELNGNGKLQQAAADISNFFSTIIKDGGESLTATLDNIRAFTQGLTVVGASIQLVWNGITAGLSTLAMTATAAYATILSGWAKLLDAVGVDALAAKIREATGAIYAISKGFKDQVEQDGADIQQAWATITKAMAKSSKDSYKASATAAKESAAEQKAAANETSSALDKQAAKAKAYELAMAKAGITTVRALREQADIAKSTFAQVSAALKDGTASAYDQKQAFLEWAEAEVKVAAAGKQQVSVMVQQAAAALGLNAELQRLIATQQNLSNSQQNVEQGADNTADSVEQSGERMNQAMQDVGDTTENVGKQVSGVAAVISQAGYAAYAAVKELSEGTVALFKSLTSGVAAYNRELSDIEQTQEKIENLRHAINELYLEQSKTLDFTRLRRWQYEQDIASKSAQMAYYEQRVELLKLVEALDDTDSANMQLLRSAEHASKTLGLLNEQDLDLLTAAIDKARSRMDALKDSASDTLSSLLDELDEYEGRQADIEKRRYQQELADIKSQLAEAEKTGDRELLDQLRRAEQTLNKVYKYRTEEVKAQQQQNQRDTQSNSTSTQQPAQPKQTTSQASFGNSYNATLTLIVEGRRTQLDTNKDQLDELLRSIEKAKLTQGG</sequence>
<feature type="region of interest" description="Disordered" evidence="2">
    <location>
        <begin position="794"/>
        <end position="813"/>
    </location>
</feature>
<dbReference type="Proteomes" id="UP000247584">
    <property type="component" value="Unassembled WGS sequence"/>
</dbReference>
<feature type="coiled-coil region" evidence="1">
    <location>
        <begin position="869"/>
        <end position="899"/>
    </location>
</feature>
<dbReference type="Pfam" id="PF20155">
    <property type="entry name" value="TMP_3"/>
    <property type="match status" value="1"/>
</dbReference>
<dbReference type="InterPro" id="IPR053058">
    <property type="entry name" value="Mulikevirus_tape_measure"/>
</dbReference>
<organism evidence="4 5">
    <name type="scientific">Shewanella chilikensis</name>
    <dbReference type="NCBI Taxonomy" id="558541"/>
    <lineage>
        <taxon>Bacteria</taxon>
        <taxon>Pseudomonadati</taxon>
        <taxon>Pseudomonadota</taxon>
        <taxon>Gammaproteobacteria</taxon>
        <taxon>Alteromonadales</taxon>
        <taxon>Shewanellaceae</taxon>
        <taxon>Shewanella</taxon>
    </lineage>
</organism>
<feature type="coiled-coil region" evidence="1">
    <location>
        <begin position="15"/>
        <end position="202"/>
    </location>
</feature>
<feature type="coiled-coil region" evidence="1">
    <location>
        <begin position="970"/>
        <end position="1034"/>
    </location>
</feature>
<feature type="compositionally biased region" description="Low complexity" evidence="2">
    <location>
        <begin position="1064"/>
        <end position="1081"/>
    </location>
</feature>
<proteinExistence type="predicted"/>
<feature type="coiled-coil region" evidence="1">
    <location>
        <begin position="238"/>
        <end position="272"/>
    </location>
</feature>
<name>A0ABX5PTC4_9GAMM</name>
<dbReference type="PANTHER" id="PTHR38812">
    <property type="entry name" value="MU-LIKE PROPHAGE FLUMU PROTEIN GP42"/>
    <property type="match status" value="1"/>
</dbReference>
<evidence type="ECO:0000313" key="5">
    <source>
        <dbReference type="Proteomes" id="UP000247584"/>
    </source>
</evidence>
<keyword evidence="1" id="KW-0175">Coiled coil</keyword>
<comment type="caution">
    <text evidence="4">The sequence shown here is derived from an EMBL/GenBank/DDBJ whole genome shotgun (WGS) entry which is preliminary data.</text>
</comment>
<feature type="compositionally biased region" description="Polar residues" evidence="2">
    <location>
        <begin position="1082"/>
        <end position="1095"/>
    </location>
</feature>
<evidence type="ECO:0000313" key="4">
    <source>
        <dbReference type="EMBL" id="PYE61119.1"/>
    </source>
</evidence>
<keyword evidence="5" id="KW-1185">Reference proteome</keyword>
<gene>
    <name evidence="4" type="ORF">C8J23_101161</name>
</gene>
<dbReference type="NCBIfam" id="TIGR02675">
    <property type="entry name" value="tape_meas_nterm"/>
    <property type="match status" value="1"/>
</dbReference>
<reference evidence="4 5" key="1">
    <citation type="submission" date="2018-06" db="EMBL/GenBank/DDBJ databases">
        <title>Genomic Encyclopedia of Type Strains, Phase III (KMG-III): the genomes of soil and plant-associated and newly described type strains.</title>
        <authorList>
            <person name="Whitman W."/>
        </authorList>
    </citation>
    <scope>NUCLEOTIDE SEQUENCE [LARGE SCALE GENOMIC DNA]</scope>
    <source>
        <strain evidence="4 5">JC5</strain>
    </source>
</reference>
<feature type="region of interest" description="Disordered" evidence="2">
    <location>
        <begin position="1060"/>
        <end position="1095"/>
    </location>
</feature>
<dbReference type="EMBL" id="QJSY01000001">
    <property type="protein sequence ID" value="PYE61119.1"/>
    <property type="molecule type" value="Genomic_DNA"/>
</dbReference>
<dbReference type="PANTHER" id="PTHR38812:SF2">
    <property type="entry name" value="MU-LIKE PROPHAGE FLUMU PROTEIN GP42"/>
    <property type="match status" value="1"/>
</dbReference>
<accession>A0ABX5PTC4</accession>
<protein>
    <submittedName>
        <fullName evidence="4">Tape measure domain-containing protein</fullName>
    </submittedName>
</protein>
<evidence type="ECO:0000256" key="1">
    <source>
        <dbReference type="SAM" id="Coils"/>
    </source>
</evidence>
<evidence type="ECO:0000256" key="2">
    <source>
        <dbReference type="SAM" id="MobiDB-lite"/>
    </source>
</evidence>